<proteinExistence type="predicted"/>
<keyword evidence="2" id="KW-1185">Reference proteome</keyword>
<gene>
    <name evidence="1" type="ORF">ABIC75_000022</name>
</gene>
<evidence type="ECO:0000313" key="1">
    <source>
        <dbReference type="EMBL" id="MET3650320.1"/>
    </source>
</evidence>
<sequence length="81" mass="9772">MSYTREQLAVIFEHLDTELRRLKSAGRPEEELWDAFERLVHMPSIAIDHRDRLWWWEQVYSAMELHGLTGLSRNRLSQDFT</sequence>
<evidence type="ECO:0000313" key="2">
    <source>
        <dbReference type="Proteomes" id="UP001549184"/>
    </source>
</evidence>
<reference evidence="1 2" key="1">
    <citation type="submission" date="2024-06" db="EMBL/GenBank/DDBJ databases">
        <title>Sorghum-associated microbial communities from plants grown in Nebraska, USA.</title>
        <authorList>
            <person name="Schachtman D."/>
        </authorList>
    </citation>
    <scope>NUCLEOTIDE SEQUENCE [LARGE SCALE GENOMIC DNA]</scope>
    <source>
        <strain evidence="1 2">1073</strain>
    </source>
</reference>
<name>A0ABV2JPV6_9GAMM</name>
<accession>A0ABV2JPV6</accession>
<organism evidence="1 2">
    <name type="scientific">Dyella japonica</name>
    <dbReference type="NCBI Taxonomy" id="231455"/>
    <lineage>
        <taxon>Bacteria</taxon>
        <taxon>Pseudomonadati</taxon>
        <taxon>Pseudomonadota</taxon>
        <taxon>Gammaproteobacteria</taxon>
        <taxon>Lysobacterales</taxon>
        <taxon>Rhodanobacteraceae</taxon>
        <taxon>Dyella</taxon>
    </lineage>
</organism>
<dbReference type="Proteomes" id="UP001549184">
    <property type="component" value="Unassembled WGS sequence"/>
</dbReference>
<protein>
    <submittedName>
        <fullName evidence="1">Uncharacterized protein</fullName>
    </submittedName>
</protein>
<dbReference type="EMBL" id="JBEPMU010000001">
    <property type="protein sequence ID" value="MET3650320.1"/>
    <property type="molecule type" value="Genomic_DNA"/>
</dbReference>
<comment type="caution">
    <text evidence="1">The sequence shown here is derived from an EMBL/GenBank/DDBJ whole genome shotgun (WGS) entry which is preliminary data.</text>
</comment>
<dbReference type="RefSeq" id="WP_354011831.1">
    <property type="nucleotide sequence ID" value="NZ_JBEPMU010000001.1"/>
</dbReference>